<organism evidence="1 2">
    <name type="scientific">Castilleja foliolosa</name>
    <dbReference type="NCBI Taxonomy" id="1961234"/>
    <lineage>
        <taxon>Eukaryota</taxon>
        <taxon>Viridiplantae</taxon>
        <taxon>Streptophyta</taxon>
        <taxon>Embryophyta</taxon>
        <taxon>Tracheophyta</taxon>
        <taxon>Spermatophyta</taxon>
        <taxon>Magnoliopsida</taxon>
        <taxon>eudicotyledons</taxon>
        <taxon>Gunneridae</taxon>
        <taxon>Pentapetalae</taxon>
        <taxon>asterids</taxon>
        <taxon>lamiids</taxon>
        <taxon>Lamiales</taxon>
        <taxon>Orobanchaceae</taxon>
        <taxon>Pedicularideae</taxon>
        <taxon>Castillejinae</taxon>
        <taxon>Castilleja</taxon>
    </lineage>
</organism>
<proteinExistence type="predicted"/>
<name>A0ABD3BZN7_9LAMI</name>
<dbReference type="AlphaFoldDB" id="A0ABD3BZN7"/>
<comment type="caution">
    <text evidence="1">The sequence shown here is derived from an EMBL/GenBank/DDBJ whole genome shotgun (WGS) entry which is preliminary data.</text>
</comment>
<reference evidence="2" key="1">
    <citation type="journal article" date="2024" name="IScience">
        <title>Strigolactones Initiate the Formation of Haustorium-like Structures in Castilleja.</title>
        <authorList>
            <person name="Buerger M."/>
            <person name="Peterson D."/>
            <person name="Chory J."/>
        </authorList>
    </citation>
    <scope>NUCLEOTIDE SEQUENCE [LARGE SCALE GENOMIC DNA]</scope>
</reference>
<dbReference type="EMBL" id="JAVIJP010000058">
    <property type="protein sequence ID" value="KAL3622782.1"/>
    <property type="molecule type" value="Genomic_DNA"/>
</dbReference>
<evidence type="ECO:0000313" key="2">
    <source>
        <dbReference type="Proteomes" id="UP001632038"/>
    </source>
</evidence>
<accession>A0ABD3BZN7</accession>
<protein>
    <submittedName>
        <fullName evidence="1">Uncharacterized protein</fullName>
    </submittedName>
</protein>
<gene>
    <name evidence="1" type="ORF">CASFOL_033390</name>
</gene>
<keyword evidence="2" id="KW-1185">Reference proteome</keyword>
<evidence type="ECO:0000313" key="1">
    <source>
        <dbReference type="EMBL" id="KAL3622782.1"/>
    </source>
</evidence>
<sequence>MAPLRQEETTWEGRENGWAGSCAVRQSILMGWALHKLDALL</sequence>
<dbReference type="Proteomes" id="UP001632038">
    <property type="component" value="Unassembled WGS sequence"/>
</dbReference>